<accession>A0A1H2PQN1</accession>
<dbReference type="RefSeq" id="WP_091908767.1">
    <property type="nucleotide sequence ID" value="NZ_FNLO01000007.1"/>
</dbReference>
<dbReference type="Gene3D" id="3.40.50.12780">
    <property type="entry name" value="N-terminal domain of ligase-like"/>
    <property type="match status" value="1"/>
</dbReference>
<dbReference type="GO" id="GO:0005524">
    <property type="term" value="F:ATP binding"/>
    <property type="evidence" value="ECO:0007669"/>
    <property type="project" value="UniProtKB-KW"/>
</dbReference>
<dbReference type="OrthoDB" id="9766486at2"/>
<dbReference type="PROSITE" id="PS00455">
    <property type="entry name" value="AMP_BINDING"/>
    <property type="match status" value="1"/>
</dbReference>
<evidence type="ECO:0000259" key="7">
    <source>
        <dbReference type="Pfam" id="PF13193"/>
    </source>
</evidence>
<keyword evidence="3" id="KW-0547">Nucleotide-binding</keyword>
<dbReference type="Gene3D" id="3.30.300.30">
    <property type="match status" value="1"/>
</dbReference>
<dbReference type="Pfam" id="PF13193">
    <property type="entry name" value="AMP-binding_C"/>
    <property type="match status" value="1"/>
</dbReference>
<evidence type="ECO:0000256" key="1">
    <source>
        <dbReference type="ARBA" id="ARBA00006432"/>
    </source>
</evidence>
<dbReference type="GO" id="GO:0016405">
    <property type="term" value="F:CoA-ligase activity"/>
    <property type="evidence" value="ECO:0007669"/>
    <property type="project" value="UniProtKB-ARBA"/>
</dbReference>
<evidence type="ECO:0000313" key="9">
    <source>
        <dbReference type="Proteomes" id="UP000243719"/>
    </source>
</evidence>
<keyword evidence="9" id="KW-1185">Reference proteome</keyword>
<dbReference type="InterPro" id="IPR020845">
    <property type="entry name" value="AMP-binding_CS"/>
</dbReference>
<dbReference type="SUPFAM" id="SSF56801">
    <property type="entry name" value="Acetyl-CoA synthetase-like"/>
    <property type="match status" value="1"/>
</dbReference>
<feature type="domain" description="AMP-dependent synthetase/ligase" evidence="6">
    <location>
        <begin position="58"/>
        <end position="420"/>
    </location>
</feature>
<dbReference type="GO" id="GO:0004321">
    <property type="term" value="F:fatty-acyl-CoA synthase activity"/>
    <property type="evidence" value="ECO:0007669"/>
    <property type="project" value="TreeGrafter"/>
</dbReference>
<dbReference type="Pfam" id="PF00501">
    <property type="entry name" value="AMP-binding"/>
    <property type="match status" value="1"/>
</dbReference>
<dbReference type="PANTHER" id="PTHR43605:SF10">
    <property type="entry name" value="ACYL-COA SYNTHETASE MEDIUM CHAIN FAMILY MEMBER 3"/>
    <property type="match status" value="1"/>
</dbReference>
<dbReference type="EMBL" id="FNLO01000007">
    <property type="protein sequence ID" value="SDV49102.1"/>
    <property type="molecule type" value="Genomic_DNA"/>
</dbReference>
<feature type="region of interest" description="Disordered" evidence="5">
    <location>
        <begin position="554"/>
        <end position="576"/>
    </location>
</feature>
<dbReference type="PANTHER" id="PTHR43605">
    <property type="entry name" value="ACYL-COENZYME A SYNTHETASE"/>
    <property type="match status" value="1"/>
</dbReference>
<dbReference type="GO" id="GO:0006637">
    <property type="term" value="P:acyl-CoA metabolic process"/>
    <property type="evidence" value="ECO:0007669"/>
    <property type="project" value="TreeGrafter"/>
</dbReference>
<evidence type="ECO:0000256" key="3">
    <source>
        <dbReference type="ARBA" id="ARBA00022741"/>
    </source>
</evidence>
<reference evidence="9" key="1">
    <citation type="submission" date="2016-09" db="EMBL/GenBank/DDBJ databases">
        <authorList>
            <person name="Varghese N."/>
            <person name="Submissions S."/>
        </authorList>
    </citation>
    <scope>NUCLEOTIDE SEQUENCE [LARGE SCALE GENOMIC DNA]</scope>
    <source>
        <strain evidence="9">JS23</strain>
    </source>
</reference>
<comment type="similarity">
    <text evidence="1">Belongs to the ATP-dependent AMP-binding enzyme family.</text>
</comment>
<evidence type="ECO:0000259" key="6">
    <source>
        <dbReference type="Pfam" id="PF00501"/>
    </source>
</evidence>
<sequence>MTTNAFLAARDFLLAHREEYARAYEGFRWPILDRFNWARDYFDVVAQGNQQEALRIVEEDGRVIRRSYAELSHISNQVANRLRGLGLVPGDRLLMMLPNHPALWELMLGAMKAGIVLVPTTTQFSGYELAERIEAAGVRGVVTLAEARERVDEALAARADDAPSRLLRIAVTDAPAEPGAAAPADGWLRYEDCLHQSAVFDDPPVTHADAPMLLYFTSGTTSRPKLVMHTHRSYPVGHLSTMYWIGLKPGDVHWNISSPGWAKHAWSCVFAPLNAQATVFIRNAARFDAGDTLRTLVEQRVTTLCAPPTVWRMLIQHDLASYAVTLREIVGAGEPLNPEIIEQVRRAWGITIRDGYGQTETTCQIGNTPGQAVVPGSMGRPLPGYAVDLVGPDGSVVDGPGDGELALSYQDRPAGLMAGYANAPMPAGTHYLTSDLAERRADGSFVYIGRADDVFKASDYRISPFELESILIEAPGVAEAAVVPSPDPTRLSVPKAFVVLRAGHAPDGETAARIFAYCRERLAPYQRIRRIEFAELPKTISGKIRRVALRAEEKARRASGQRGPHEFWEEELRADA</sequence>
<name>A0A1H2PQN1_9BURK</name>
<dbReference type="Proteomes" id="UP000243719">
    <property type="component" value="Unassembled WGS sequence"/>
</dbReference>
<dbReference type="GO" id="GO:0015645">
    <property type="term" value="F:fatty acid ligase activity"/>
    <property type="evidence" value="ECO:0007669"/>
    <property type="project" value="TreeGrafter"/>
</dbReference>
<feature type="compositionally biased region" description="Basic and acidic residues" evidence="5">
    <location>
        <begin position="563"/>
        <end position="576"/>
    </location>
</feature>
<dbReference type="GO" id="GO:0006633">
    <property type="term" value="P:fatty acid biosynthetic process"/>
    <property type="evidence" value="ECO:0007669"/>
    <property type="project" value="TreeGrafter"/>
</dbReference>
<organism evidence="8 9">
    <name type="scientific">Chitinasiproducens palmae</name>
    <dbReference type="NCBI Taxonomy" id="1770053"/>
    <lineage>
        <taxon>Bacteria</taxon>
        <taxon>Pseudomonadati</taxon>
        <taxon>Pseudomonadota</taxon>
        <taxon>Betaproteobacteria</taxon>
        <taxon>Burkholderiales</taxon>
        <taxon>Burkholderiaceae</taxon>
        <taxon>Chitinasiproducens</taxon>
    </lineage>
</organism>
<evidence type="ECO:0000256" key="2">
    <source>
        <dbReference type="ARBA" id="ARBA00022598"/>
    </source>
</evidence>
<dbReference type="AlphaFoldDB" id="A0A1H2PQN1"/>
<dbReference type="InterPro" id="IPR042099">
    <property type="entry name" value="ANL_N_sf"/>
</dbReference>
<proteinExistence type="inferred from homology"/>
<dbReference type="InterPro" id="IPR025110">
    <property type="entry name" value="AMP-bd_C"/>
</dbReference>
<keyword evidence="2" id="KW-0436">Ligase</keyword>
<dbReference type="STRING" id="1770053.SAMN05216551_10771"/>
<gene>
    <name evidence="8" type="ORF">SAMN05216551_10771</name>
</gene>
<protein>
    <submittedName>
        <fullName evidence="8">Acetyl-CoA synthetase</fullName>
    </submittedName>
</protein>
<dbReference type="InterPro" id="IPR051087">
    <property type="entry name" value="Mitochondrial_ACSM"/>
</dbReference>
<dbReference type="InterPro" id="IPR000873">
    <property type="entry name" value="AMP-dep_synth/lig_dom"/>
</dbReference>
<keyword evidence="4" id="KW-0067">ATP-binding</keyword>
<dbReference type="InterPro" id="IPR045851">
    <property type="entry name" value="AMP-bd_C_sf"/>
</dbReference>
<evidence type="ECO:0000256" key="4">
    <source>
        <dbReference type="ARBA" id="ARBA00022840"/>
    </source>
</evidence>
<evidence type="ECO:0000313" key="8">
    <source>
        <dbReference type="EMBL" id="SDV49102.1"/>
    </source>
</evidence>
<feature type="domain" description="AMP-binding enzyme C-terminal" evidence="7">
    <location>
        <begin position="466"/>
        <end position="543"/>
    </location>
</feature>
<evidence type="ECO:0000256" key="5">
    <source>
        <dbReference type="SAM" id="MobiDB-lite"/>
    </source>
</evidence>